<dbReference type="AlphaFoldDB" id="A0A0N5D2S4"/>
<gene>
    <name evidence="1" type="ORF">TCLT_LOCUS7185</name>
</gene>
<reference evidence="1 2" key="2">
    <citation type="submission" date="2018-11" db="EMBL/GenBank/DDBJ databases">
        <authorList>
            <consortium name="Pathogen Informatics"/>
        </authorList>
    </citation>
    <scope>NUCLEOTIDE SEQUENCE [LARGE SCALE GENOMIC DNA]</scope>
</reference>
<evidence type="ECO:0000313" key="3">
    <source>
        <dbReference type="WBParaSite" id="TCLT_0000719601-mRNA-1"/>
    </source>
</evidence>
<organism evidence="3">
    <name type="scientific">Thelazia callipaeda</name>
    <name type="common">Oriental eyeworm</name>
    <name type="synonym">Parasitic nematode</name>
    <dbReference type="NCBI Taxonomy" id="103827"/>
    <lineage>
        <taxon>Eukaryota</taxon>
        <taxon>Metazoa</taxon>
        <taxon>Ecdysozoa</taxon>
        <taxon>Nematoda</taxon>
        <taxon>Chromadorea</taxon>
        <taxon>Rhabditida</taxon>
        <taxon>Spirurina</taxon>
        <taxon>Spiruromorpha</taxon>
        <taxon>Thelazioidea</taxon>
        <taxon>Thelaziidae</taxon>
        <taxon>Thelazia</taxon>
    </lineage>
</organism>
<evidence type="ECO:0000313" key="1">
    <source>
        <dbReference type="EMBL" id="VDN04619.1"/>
    </source>
</evidence>
<name>A0A0N5D2S4_THECL</name>
<proteinExistence type="predicted"/>
<dbReference type="WBParaSite" id="TCLT_0000719601-mRNA-1">
    <property type="protein sequence ID" value="TCLT_0000719601-mRNA-1"/>
    <property type="gene ID" value="TCLT_0000719601"/>
</dbReference>
<keyword evidence="2" id="KW-1185">Reference proteome</keyword>
<evidence type="ECO:0000313" key="2">
    <source>
        <dbReference type="Proteomes" id="UP000276776"/>
    </source>
</evidence>
<sequence length="266" mass="30219">MKRCGIWEEVTRVYECITTIINIHINVLTARLCRSTGRLALRLALNGCVRFASGTINENDAKTDAVGKSYVRGVKEHTASVPESGARKMITLEALVRGIEISRSRSSMPTGRFLEESTKRVKVTQQCYEDMIRLEKKPSGWKASTVKKVQSVQKQTLLNPGIFLEHGNQLYTTWYDIKKAFDSVNHVYLIKCIERLNMPQWISRFLKSIISRWSVTLKSNVEIIMEKEIEREFSKVIAFLCCCPSCAYGRVEPSAQYKVPKGGDSN</sequence>
<dbReference type="Proteomes" id="UP000276776">
    <property type="component" value="Unassembled WGS sequence"/>
</dbReference>
<protein>
    <submittedName>
        <fullName evidence="3">Reverse transcriptase domain-containing protein</fullName>
    </submittedName>
</protein>
<accession>A0A0N5D2S4</accession>
<dbReference type="OrthoDB" id="5877202at2759"/>
<reference evidence="3" key="1">
    <citation type="submission" date="2017-02" db="UniProtKB">
        <authorList>
            <consortium name="WormBaseParasite"/>
        </authorList>
    </citation>
    <scope>IDENTIFICATION</scope>
</reference>
<dbReference type="EMBL" id="UYYF01004483">
    <property type="protein sequence ID" value="VDN04619.1"/>
    <property type="molecule type" value="Genomic_DNA"/>
</dbReference>